<comment type="caution">
    <text evidence="6">The sequence shown here is derived from an EMBL/GenBank/DDBJ whole genome shotgun (WGS) entry which is preliminary data.</text>
</comment>
<dbReference type="EMBL" id="JAFDVD010000004">
    <property type="protein sequence ID" value="MBM6399411.1"/>
    <property type="molecule type" value="Genomic_DNA"/>
</dbReference>
<dbReference type="PROSITE" id="PS51128">
    <property type="entry name" value="ZF_DKSA_2"/>
    <property type="match status" value="1"/>
</dbReference>
<keyword evidence="7" id="KW-1185">Reference proteome</keyword>
<keyword evidence="2" id="KW-0863">Zinc-finger</keyword>
<dbReference type="Pfam" id="PF01258">
    <property type="entry name" value="zf-dskA_traR"/>
    <property type="match status" value="1"/>
</dbReference>
<dbReference type="SUPFAM" id="SSF57716">
    <property type="entry name" value="Glucocorticoid receptor-like (DNA-binding domain)"/>
    <property type="match status" value="1"/>
</dbReference>
<keyword evidence="1" id="KW-0479">Metal-binding</keyword>
<feature type="zinc finger region" description="dksA C4-type" evidence="4">
    <location>
        <begin position="79"/>
        <end position="103"/>
    </location>
</feature>
<proteinExistence type="predicted"/>
<evidence type="ECO:0000256" key="1">
    <source>
        <dbReference type="ARBA" id="ARBA00022723"/>
    </source>
</evidence>
<evidence type="ECO:0000256" key="2">
    <source>
        <dbReference type="ARBA" id="ARBA00022771"/>
    </source>
</evidence>
<evidence type="ECO:0000313" key="7">
    <source>
        <dbReference type="Proteomes" id="UP001430172"/>
    </source>
</evidence>
<evidence type="ECO:0000256" key="3">
    <source>
        <dbReference type="ARBA" id="ARBA00022833"/>
    </source>
</evidence>
<dbReference type="RefSeq" id="WP_204129893.1">
    <property type="nucleotide sequence ID" value="NZ_JAFDVD010000004.1"/>
</dbReference>
<name>A0ABS2CHR6_9MICO</name>
<feature type="domain" description="Zinc finger DksA/TraR C4-type" evidence="5">
    <location>
        <begin position="74"/>
        <end position="101"/>
    </location>
</feature>
<dbReference type="Proteomes" id="UP001430172">
    <property type="component" value="Unassembled WGS sequence"/>
</dbReference>
<organism evidence="6 7">
    <name type="scientific">Phycicoccus sonneratiae</name>
    <dbReference type="NCBI Taxonomy" id="2807628"/>
    <lineage>
        <taxon>Bacteria</taxon>
        <taxon>Bacillati</taxon>
        <taxon>Actinomycetota</taxon>
        <taxon>Actinomycetes</taxon>
        <taxon>Micrococcales</taxon>
        <taxon>Intrasporangiaceae</taxon>
        <taxon>Phycicoccus</taxon>
    </lineage>
</organism>
<reference evidence="6" key="1">
    <citation type="submission" date="2021-02" db="EMBL/GenBank/DDBJ databases">
        <title>Phycicoccus sp. MQZ13P-5T, whole genome shotgun sequence.</title>
        <authorList>
            <person name="Tuo L."/>
        </authorList>
    </citation>
    <scope>NUCLEOTIDE SEQUENCE</scope>
    <source>
        <strain evidence="6">MQZ13P-5</strain>
    </source>
</reference>
<evidence type="ECO:0000256" key="4">
    <source>
        <dbReference type="PROSITE-ProRule" id="PRU00510"/>
    </source>
</evidence>
<sequence>MDTDAALAAHEDRLVAELATLTATPPEGENLSFGKRIGDGTSLAVDRLSAVAVQEQLLDALAQVRRARGRVADGTYGTCEVCGDPIPAARLEARPWAVRCVRHA</sequence>
<dbReference type="Gene3D" id="1.20.120.910">
    <property type="entry name" value="DksA, coiled-coil domain"/>
    <property type="match status" value="1"/>
</dbReference>
<dbReference type="InterPro" id="IPR000962">
    <property type="entry name" value="Znf_DskA_TraR"/>
</dbReference>
<gene>
    <name evidence="6" type="ORF">JQN70_03340</name>
</gene>
<accession>A0ABS2CHR6</accession>
<evidence type="ECO:0000259" key="5">
    <source>
        <dbReference type="Pfam" id="PF01258"/>
    </source>
</evidence>
<protein>
    <submittedName>
        <fullName evidence="6">TraR/DksA C4-type zinc finger protein</fullName>
    </submittedName>
</protein>
<dbReference type="PANTHER" id="PTHR33823">
    <property type="entry name" value="RNA POLYMERASE-BINDING TRANSCRIPTION FACTOR DKSA-RELATED"/>
    <property type="match status" value="1"/>
</dbReference>
<keyword evidence="3" id="KW-0862">Zinc</keyword>
<evidence type="ECO:0000313" key="6">
    <source>
        <dbReference type="EMBL" id="MBM6399411.1"/>
    </source>
</evidence>